<dbReference type="GO" id="GO:0005840">
    <property type="term" value="C:ribosome"/>
    <property type="evidence" value="ECO:0007669"/>
    <property type="project" value="UniProtKB-KW"/>
</dbReference>
<dbReference type="PANTHER" id="PTHR28554:SF1">
    <property type="entry name" value="LARGE RIBOSOMAL SUBUNIT PROTEIN ML45"/>
    <property type="match status" value="1"/>
</dbReference>
<dbReference type="AlphaFoldDB" id="A0A9D4ABZ9"/>
<dbReference type="InterPro" id="IPR051975">
    <property type="entry name" value="mtLSU_mL45"/>
</dbReference>
<evidence type="ECO:0000313" key="10">
    <source>
        <dbReference type="EMBL" id="KAH1105871.1"/>
    </source>
</evidence>
<keyword evidence="2" id="KW-0809">Transit peptide</keyword>
<keyword evidence="11" id="KW-1185">Reference proteome</keyword>
<organism evidence="10 11">
    <name type="scientific">Gossypium stocksii</name>
    <dbReference type="NCBI Taxonomy" id="47602"/>
    <lineage>
        <taxon>Eukaryota</taxon>
        <taxon>Viridiplantae</taxon>
        <taxon>Streptophyta</taxon>
        <taxon>Embryophyta</taxon>
        <taxon>Tracheophyta</taxon>
        <taxon>Spermatophyta</taxon>
        <taxon>Magnoliopsida</taxon>
        <taxon>eudicotyledons</taxon>
        <taxon>Gunneridae</taxon>
        <taxon>Pentapetalae</taxon>
        <taxon>rosids</taxon>
        <taxon>malvids</taxon>
        <taxon>Malvales</taxon>
        <taxon>Malvaceae</taxon>
        <taxon>Malvoideae</taxon>
        <taxon>Gossypium</taxon>
    </lineage>
</organism>
<evidence type="ECO:0000256" key="1">
    <source>
        <dbReference type="ARBA" id="ARBA00004173"/>
    </source>
</evidence>
<dbReference type="EMBL" id="JAIQCV010000004">
    <property type="protein sequence ID" value="KAH1105871.1"/>
    <property type="molecule type" value="Genomic_DNA"/>
</dbReference>
<proteinExistence type="inferred from homology"/>
<dbReference type="GO" id="GO:1990904">
    <property type="term" value="C:ribonucleoprotein complex"/>
    <property type="evidence" value="ECO:0007669"/>
    <property type="project" value="UniProtKB-KW"/>
</dbReference>
<dbReference type="PANTHER" id="PTHR28554">
    <property type="entry name" value="39S RIBOSOMAL PROTEIN L45, MITOCHONDRIAL"/>
    <property type="match status" value="1"/>
</dbReference>
<evidence type="ECO:0000256" key="3">
    <source>
        <dbReference type="ARBA" id="ARBA00022980"/>
    </source>
</evidence>
<evidence type="ECO:0000256" key="6">
    <source>
        <dbReference type="ARBA" id="ARBA00038073"/>
    </source>
</evidence>
<evidence type="ECO:0000256" key="8">
    <source>
        <dbReference type="ARBA" id="ARBA00043031"/>
    </source>
</evidence>
<dbReference type="InterPro" id="IPR007379">
    <property type="entry name" value="Tim44-like_dom"/>
</dbReference>
<dbReference type="Gene3D" id="3.10.450.240">
    <property type="match status" value="1"/>
</dbReference>
<dbReference type="FunFam" id="3.10.450.240:FF:000006">
    <property type="entry name" value="Mitochondrial inner membrane translocase complex, subunit Tim44-related protein"/>
    <property type="match status" value="1"/>
</dbReference>
<dbReference type="Proteomes" id="UP000828251">
    <property type="component" value="Unassembled WGS sequence"/>
</dbReference>
<keyword evidence="3" id="KW-0689">Ribosomal protein</keyword>
<evidence type="ECO:0000256" key="4">
    <source>
        <dbReference type="ARBA" id="ARBA00023128"/>
    </source>
</evidence>
<protein>
    <recommendedName>
        <fullName evidence="7">Large ribosomal subunit protein mL45</fullName>
    </recommendedName>
    <alternativeName>
        <fullName evidence="8">39S ribosomal protein L45, mitochondrial</fullName>
    </alternativeName>
</protein>
<gene>
    <name evidence="10" type="ORF">J1N35_009639</name>
</gene>
<reference evidence="10 11" key="1">
    <citation type="journal article" date="2021" name="Plant Biotechnol. J.">
        <title>Multi-omics assisted identification of the key and species-specific regulatory components of drought-tolerant mechanisms in Gossypium stocksii.</title>
        <authorList>
            <person name="Yu D."/>
            <person name="Ke L."/>
            <person name="Zhang D."/>
            <person name="Wu Y."/>
            <person name="Sun Y."/>
            <person name="Mei J."/>
            <person name="Sun J."/>
            <person name="Sun Y."/>
        </authorList>
    </citation>
    <scope>NUCLEOTIDE SEQUENCE [LARGE SCALE GENOMIC DNA]</scope>
    <source>
        <strain evidence="11">cv. E1</strain>
        <tissue evidence="10">Leaf</tissue>
    </source>
</reference>
<keyword evidence="5" id="KW-0687">Ribonucleoprotein</keyword>
<keyword evidence="4" id="KW-0496">Mitochondrion</keyword>
<evidence type="ECO:0000256" key="5">
    <source>
        <dbReference type="ARBA" id="ARBA00023274"/>
    </source>
</evidence>
<evidence type="ECO:0000259" key="9">
    <source>
        <dbReference type="SMART" id="SM00978"/>
    </source>
</evidence>
<name>A0A9D4ABZ9_9ROSI</name>
<dbReference type="Pfam" id="PF04280">
    <property type="entry name" value="Tim44"/>
    <property type="match status" value="1"/>
</dbReference>
<evidence type="ECO:0000313" key="11">
    <source>
        <dbReference type="Proteomes" id="UP000828251"/>
    </source>
</evidence>
<dbReference type="GO" id="GO:0005739">
    <property type="term" value="C:mitochondrion"/>
    <property type="evidence" value="ECO:0007669"/>
    <property type="project" value="UniProtKB-SubCell"/>
</dbReference>
<comment type="subcellular location">
    <subcellularLocation>
        <location evidence="1">Mitochondrion</location>
    </subcellularLocation>
</comment>
<comment type="caution">
    <text evidence="10">The sequence shown here is derived from an EMBL/GenBank/DDBJ whole genome shotgun (WGS) entry which is preliminary data.</text>
</comment>
<dbReference type="SUPFAM" id="SSF54427">
    <property type="entry name" value="NTF2-like"/>
    <property type="match status" value="1"/>
</dbReference>
<sequence>MALLRRFNTIRSLYQTLEMHQSSSFPSSRSYSTGFSNVSPFYGQGVTSCLYKTQTNALPWTRRNTLTLRSTMAAELLIFLNDKKSLSTQAPNQTRKVGAQISMTSPGFVYEPYALREPIPFWKRYFTRTGWRQTKEDIKSELKSAYAIAKLRKTGYSKQKFYKEAVELYKEISTLIANGDKTSLRKAVTENMFSALKNEIKQRESIWSKVYWELVEPIVKIRTLRARLIGVDKNDLNKAFIQLTLEFLTKEKFEAYDSKGAVVAGDKTKEVLVRSIWVFEESLLHSGAHWRLCGRIKV</sequence>
<dbReference type="OrthoDB" id="19619at2759"/>
<evidence type="ECO:0000256" key="2">
    <source>
        <dbReference type="ARBA" id="ARBA00022946"/>
    </source>
</evidence>
<feature type="domain" description="Tim44-like" evidence="9">
    <location>
        <begin position="142"/>
        <end position="297"/>
    </location>
</feature>
<dbReference type="InterPro" id="IPR032710">
    <property type="entry name" value="NTF2-like_dom_sf"/>
</dbReference>
<evidence type="ECO:0000256" key="7">
    <source>
        <dbReference type="ARBA" id="ARBA00039448"/>
    </source>
</evidence>
<accession>A0A9D4ABZ9</accession>
<dbReference type="SMART" id="SM00978">
    <property type="entry name" value="Tim44"/>
    <property type="match status" value="1"/>
</dbReference>
<comment type="similarity">
    <text evidence="6">Belongs to the mitochondrion-specific ribosomal protein mL45 family.</text>
</comment>